<feature type="non-terminal residue" evidence="1">
    <location>
        <position position="1"/>
    </location>
</feature>
<dbReference type="EMBL" id="JASPKZ010003088">
    <property type="protein sequence ID" value="KAJ9593894.1"/>
    <property type="molecule type" value="Genomic_DNA"/>
</dbReference>
<reference evidence="1" key="1">
    <citation type="journal article" date="2023" name="IScience">
        <title>Live-bearing cockroach genome reveals convergent evolutionary mechanisms linked to viviparity in insects and beyond.</title>
        <authorList>
            <person name="Fouks B."/>
            <person name="Harrison M.C."/>
            <person name="Mikhailova A.A."/>
            <person name="Marchal E."/>
            <person name="English S."/>
            <person name="Carruthers M."/>
            <person name="Jennings E.C."/>
            <person name="Chiamaka E.L."/>
            <person name="Frigard R.A."/>
            <person name="Pippel M."/>
            <person name="Attardo G.M."/>
            <person name="Benoit J.B."/>
            <person name="Bornberg-Bauer E."/>
            <person name="Tobe S.S."/>
        </authorList>
    </citation>
    <scope>NUCLEOTIDE SEQUENCE</scope>
    <source>
        <strain evidence="1">Stay&amp;Tobe</strain>
    </source>
</reference>
<comment type="caution">
    <text evidence="1">The sequence shown here is derived from an EMBL/GenBank/DDBJ whole genome shotgun (WGS) entry which is preliminary data.</text>
</comment>
<evidence type="ECO:0000313" key="1">
    <source>
        <dbReference type="EMBL" id="KAJ9593894.1"/>
    </source>
</evidence>
<evidence type="ECO:0000313" key="2">
    <source>
        <dbReference type="Proteomes" id="UP001233999"/>
    </source>
</evidence>
<accession>A0AAD8EL58</accession>
<gene>
    <name evidence="1" type="ORF">L9F63_014677</name>
</gene>
<proteinExistence type="predicted"/>
<dbReference type="Proteomes" id="UP001233999">
    <property type="component" value="Unassembled WGS sequence"/>
</dbReference>
<organism evidence="1 2">
    <name type="scientific">Diploptera punctata</name>
    <name type="common">Pacific beetle cockroach</name>
    <dbReference type="NCBI Taxonomy" id="6984"/>
    <lineage>
        <taxon>Eukaryota</taxon>
        <taxon>Metazoa</taxon>
        <taxon>Ecdysozoa</taxon>
        <taxon>Arthropoda</taxon>
        <taxon>Hexapoda</taxon>
        <taxon>Insecta</taxon>
        <taxon>Pterygota</taxon>
        <taxon>Neoptera</taxon>
        <taxon>Polyneoptera</taxon>
        <taxon>Dictyoptera</taxon>
        <taxon>Blattodea</taxon>
        <taxon>Blaberoidea</taxon>
        <taxon>Blaberidae</taxon>
        <taxon>Diplopterinae</taxon>
        <taxon>Diploptera</taxon>
    </lineage>
</organism>
<reference evidence="1" key="2">
    <citation type="submission" date="2023-05" db="EMBL/GenBank/DDBJ databases">
        <authorList>
            <person name="Fouks B."/>
        </authorList>
    </citation>
    <scope>NUCLEOTIDE SEQUENCE</scope>
    <source>
        <strain evidence="1">Stay&amp;Tobe</strain>
        <tissue evidence="1">Testes</tissue>
    </source>
</reference>
<sequence length="178" mass="20090">GVRTNTTSIEAICSTSPPEYKTGKAGVRALKLPGAISYNTITRQSTNVTSPSLGINNRRFCKPMHNLQRLDPNERNAVFKSNNNILFCVQRKDKLKLFSVLEVEGVLNVKVEIKSEQEEQTDSSDIEHEHFQLSAKQNLSKKIHHFVESLWQSVRATSDAVKNCIKTIDIDEQITHNL</sequence>
<name>A0AAD8EL58_DIPPU</name>
<dbReference type="AlphaFoldDB" id="A0AAD8EL58"/>
<protein>
    <submittedName>
        <fullName evidence="1">Uncharacterized protein</fullName>
    </submittedName>
</protein>
<keyword evidence="2" id="KW-1185">Reference proteome</keyword>
<feature type="non-terminal residue" evidence="1">
    <location>
        <position position="178"/>
    </location>
</feature>